<dbReference type="EMBL" id="JBJKFK010002675">
    <property type="protein sequence ID" value="KAL3310752.1"/>
    <property type="molecule type" value="Genomic_DNA"/>
</dbReference>
<organism evidence="1 2">
    <name type="scientific">Cichlidogyrus casuarinus</name>
    <dbReference type="NCBI Taxonomy" id="1844966"/>
    <lineage>
        <taxon>Eukaryota</taxon>
        <taxon>Metazoa</taxon>
        <taxon>Spiralia</taxon>
        <taxon>Lophotrochozoa</taxon>
        <taxon>Platyhelminthes</taxon>
        <taxon>Monogenea</taxon>
        <taxon>Monopisthocotylea</taxon>
        <taxon>Dactylogyridea</taxon>
        <taxon>Ancyrocephalidae</taxon>
        <taxon>Cichlidogyrus</taxon>
    </lineage>
</organism>
<evidence type="ECO:0000313" key="1">
    <source>
        <dbReference type="EMBL" id="KAL3310752.1"/>
    </source>
</evidence>
<accession>A0ABD2PVH0</accession>
<evidence type="ECO:0000313" key="2">
    <source>
        <dbReference type="Proteomes" id="UP001626550"/>
    </source>
</evidence>
<sequence>LFVLQAGVRHQRSPSVFVFGGARPRNYSSVLKVSTVDKPDPYPSLPLFNGCCTDGQGFLSCQTSLVMSINKLARRYCAPVVWVMFNKNSTNLVLILPSDRVDQLPWQCGIHITTMGAASHFLSQNIVANFNGTEDKKIYEDPVLEQEYFRATCRIAWEAVLQFGKKNDLLPDSTHSLFNLILLSDFEALEQNATDPLSLKMVYCMYRQFYKSREEAVPTLLPAKFAQSSTALHDVVCGLLPRVIVTLSNIALTHKRLSVGTTIFTPPLPSFSHMRQGEDWKNLYLPLLEPFLPVLLHAALSLDWTVSYSTPNQMDYLENSDDDSVYMLFTDASSTSSSGSDSPSFASHFIQRYQRFPGVSILENFFLLPDSNPTLSCRPNQSSQGALVLPHFGTVTVDTFSEF</sequence>
<dbReference type="AlphaFoldDB" id="A0ABD2PVH0"/>
<dbReference type="Proteomes" id="UP001626550">
    <property type="component" value="Unassembled WGS sequence"/>
</dbReference>
<comment type="caution">
    <text evidence="1">The sequence shown here is derived from an EMBL/GenBank/DDBJ whole genome shotgun (WGS) entry which is preliminary data.</text>
</comment>
<reference evidence="1 2" key="1">
    <citation type="submission" date="2024-11" db="EMBL/GenBank/DDBJ databases">
        <title>Adaptive evolution of stress response genes in parasites aligns with host niche diversity.</title>
        <authorList>
            <person name="Hahn C."/>
            <person name="Resl P."/>
        </authorList>
    </citation>
    <scope>NUCLEOTIDE SEQUENCE [LARGE SCALE GENOMIC DNA]</scope>
    <source>
        <strain evidence="1">EGGRZ-B1_66</strain>
        <tissue evidence="1">Body</tissue>
    </source>
</reference>
<keyword evidence="2" id="KW-1185">Reference proteome</keyword>
<name>A0ABD2PVH0_9PLAT</name>
<proteinExistence type="predicted"/>
<feature type="non-terminal residue" evidence="1">
    <location>
        <position position="1"/>
    </location>
</feature>
<protein>
    <submittedName>
        <fullName evidence="1">Uncharacterized protein</fullName>
    </submittedName>
</protein>
<gene>
    <name evidence="1" type="ORF">Ciccas_010676</name>
</gene>